<evidence type="ECO:0000256" key="9">
    <source>
        <dbReference type="ARBA" id="ARBA00023136"/>
    </source>
</evidence>
<accession>A0A919EFH8</accession>
<evidence type="ECO:0000256" key="5">
    <source>
        <dbReference type="ARBA" id="ARBA00022679"/>
    </source>
</evidence>
<reference evidence="11" key="2">
    <citation type="submission" date="2020-09" db="EMBL/GenBank/DDBJ databases">
        <authorList>
            <person name="Sun Q."/>
            <person name="Ohkuma M."/>
        </authorList>
    </citation>
    <scope>NUCLEOTIDE SEQUENCE</scope>
    <source>
        <strain evidence="11">JCM 4059</strain>
    </source>
</reference>
<keyword evidence="12" id="KW-1185">Reference proteome</keyword>
<name>A0A919EFH8_9ACTN</name>
<dbReference type="EMBL" id="BNBD01000024">
    <property type="protein sequence ID" value="GHF73475.1"/>
    <property type="molecule type" value="Genomic_DNA"/>
</dbReference>
<comment type="subcellular location">
    <subcellularLocation>
        <location evidence="1">Endoplasmic reticulum membrane</location>
        <topology evidence="1">Multi-pass membrane protein</topology>
    </subcellularLocation>
</comment>
<evidence type="ECO:0000256" key="2">
    <source>
        <dbReference type="ARBA" id="ARBA00004687"/>
    </source>
</evidence>
<keyword evidence="6 10" id="KW-0812">Transmembrane</keyword>
<keyword evidence="8 10" id="KW-1133">Transmembrane helix</keyword>
<evidence type="ECO:0000313" key="12">
    <source>
        <dbReference type="Proteomes" id="UP000638313"/>
    </source>
</evidence>
<evidence type="ECO:0000256" key="6">
    <source>
        <dbReference type="ARBA" id="ARBA00022692"/>
    </source>
</evidence>
<evidence type="ECO:0000313" key="11">
    <source>
        <dbReference type="EMBL" id="GHF73475.1"/>
    </source>
</evidence>
<comment type="pathway">
    <text evidence="2">Glycolipid biosynthesis; glycosylphosphatidylinositol-anchor biosynthesis.</text>
</comment>
<dbReference type="GO" id="GO:0006506">
    <property type="term" value="P:GPI anchor biosynthetic process"/>
    <property type="evidence" value="ECO:0007669"/>
    <property type="project" value="UniProtKB-KW"/>
</dbReference>
<feature type="transmembrane region" description="Helical" evidence="10">
    <location>
        <begin position="311"/>
        <end position="330"/>
    </location>
</feature>
<feature type="transmembrane region" description="Helical" evidence="10">
    <location>
        <begin position="20"/>
        <end position="38"/>
    </location>
</feature>
<keyword evidence="7" id="KW-0256">Endoplasmic reticulum</keyword>
<feature type="transmembrane region" description="Helical" evidence="10">
    <location>
        <begin position="220"/>
        <end position="237"/>
    </location>
</feature>
<feature type="transmembrane region" description="Helical" evidence="10">
    <location>
        <begin position="136"/>
        <end position="157"/>
    </location>
</feature>
<evidence type="ECO:0000256" key="1">
    <source>
        <dbReference type="ARBA" id="ARBA00004477"/>
    </source>
</evidence>
<evidence type="ECO:0000256" key="3">
    <source>
        <dbReference type="ARBA" id="ARBA00022502"/>
    </source>
</evidence>
<dbReference type="InterPro" id="IPR007315">
    <property type="entry name" value="PIG-V/Gpi18"/>
</dbReference>
<dbReference type="AlphaFoldDB" id="A0A919EFH8"/>
<feature type="transmembrane region" description="Helical" evidence="10">
    <location>
        <begin position="362"/>
        <end position="382"/>
    </location>
</feature>
<keyword evidence="5" id="KW-0808">Transferase</keyword>
<keyword evidence="4" id="KW-0328">Glycosyltransferase</keyword>
<dbReference type="PANTHER" id="PTHR12468:SF2">
    <property type="entry name" value="GPI MANNOSYLTRANSFERASE 2"/>
    <property type="match status" value="1"/>
</dbReference>
<keyword evidence="3" id="KW-0337">GPI-anchor biosynthesis</keyword>
<reference evidence="11" key="1">
    <citation type="journal article" date="2014" name="Int. J. Syst. Evol. Microbiol.">
        <title>Complete genome sequence of Corynebacterium casei LMG S-19264T (=DSM 44701T), isolated from a smear-ripened cheese.</title>
        <authorList>
            <consortium name="US DOE Joint Genome Institute (JGI-PGF)"/>
            <person name="Walter F."/>
            <person name="Albersmeier A."/>
            <person name="Kalinowski J."/>
            <person name="Ruckert C."/>
        </authorList>
    </citation>
    <scope>NUCLEOTIDE SEQUENCE</scope>
    <source>
        <strain evidence="11">JCM 4059</strain>
    </source>
</reference>
<feature type="transmembrane region" description="Helical" evidence="10">
    <location>
        <begin position="177"/>
        <end position="208"/>
    </location>
</feature>
<dbReference type="GO" id="GO:0004376">
    <property type="term" value="F:GPI mannosyltransferase activity"/>
    <property type="evidence" value="ECO:0007669"/>
    <property type="project" value="InterPro"/>
</dbReference>
<evidence type="ECO:0000256" key="8">
    <source>
        <dbReference type="ARBA" id="ARBA00022989"/>
    </source>
</evidence>
<organism evidence="11 12">
    <name type="scientific">Streptomyces mashuensis</name>
    <dbReference type="NCBI Taxonomy" id="33904"/>
    <lineage>
        <taxon>Bacteria</taxon>
        <taxon>Bacillati</taxon>
        <taxon>Actinomycetota</taxon>
        <taxon>Actinomycetes</taxon>
        <taxon>Kitasatosporales</taxon>
        <taxon>Streptomycetaceae</taxon>
        <taxon>Streptomyces</taxon>
    </lineage>
</organism>
<keyword evidence="9 10" id="KW-0472">Membrane</keyword>
<feature type="transmembrane region" description="Helical" evidence="10">
    <location>
        <begin position="104"/>
        <end position="124"/>
    </location>
</feature>
<dbReference type="Proteomes" id="UP000638313">
    <property type="component" value="Unassembled WGS sequence"/>
</dbReference>
<feature type="transmembrane region" description="Helical" evidence="10">
    <location>
        <begin position="283"/>
        <end position="304"/>
    </location>
</feature>
<protein>
    <submittedName>
        <fullName evidence="11">Membrane protein</fullName>
    </submittedName>
</protein>
<comment type="caution">
    <text evidence="11">The sequence shown here is derived from an EMBL/GenBank/DDBJ whole genome shotgun (WGS) entry which is preliminary data.</text>
</comment>
<sequence>MKVVSRLVPTKPGSREAARAAALLLAVSAVGFTVMLLVNRHLGHDVRWLLHRWDSGNYLYVAERGYPDHIPYRSDGTPDYSRLAFFPLVPALVRGLHLVTRMPYTAAGVLLSWCAAAVAAAGVYRLVRLCGRGPGAGYACVALWACSPYAFALWVPYSEALFSALLAWTMVALLTRRWLLAGLLCALAGAVRPTATVLIATLVLTAGWALVRRRDGPRPWLALVPAPLGLLAGWLFLGSRVGRWDGWFEAERAWGQSFDFGWGTAHVLRDIVLYRGLHGADDVRHAAVLALVLLTALGVLALALDRAVPRPLVLLVAGAWVLMVATPGSPFSKPRFMLPFLPVLLLLVARPFARAPLVVRVGLYGGGAVVSGWYAAGLLALFPGSP</sequence>
<evidence type="ECO:0000256" key="10">
    <source>
        <dbReference type="SAM" id="Phobius"/>
    </source>
</evidence>
<dbReference type="RefSeq" id="WP_190133228.1">
    <property type="nucleotide sequence ID" value="NZ_BNBD01000024.1"/>
</dbReference>
<evidence type="ECO:0000256" key="4">
    <source>
        <dbReference type="ARBA" id="ARBA00022676"/>
    </source>
</evidence>
<proteinExistence type="predicted"/>
<gene>
    <name evidence="11" type="ORF">GCM10010218_63340</name>
</gene>
<feature type="transmembrane region" description="Helical" evidence="10">
    <location>
        <begin position="336"/>
        <end position="353"/>
    </location>
</feature>
<evidence type="ECO:0000256" key="7">
    <source>
        <dbReference type="ARBA" id="ARBA00022824"/>
    </source>
</evidence>
<dbReference type="PANTHER" id="PTHR12468">
    <property type="entry name" value="GPI MANNOSYLTRANSFERASE 2"/>
    <property type="match status" value="1"/>
</dbReference>
<dbReference type="GO" id="GO:0000009">
    <property type="term" value="F:alpha-1,6-mannosyltransferase activity"/>
    <property type="evidence" value="ECO:0007669"/>
    <property type="project" value="InterPro"/>
</dbReference>
<dbReference type="GO" id="GO:0016020">
    <property type="term" value="C:membrane"/>
    <property type="evidence" value="ECO:0007669"/>
    <property type="project" value="GOC"/>
</dbReference>